<organism evidence="7 8">
    <name type="scientific">Steroidobacter denitrificans</name>
    <dbReference type="NCBI Taxonomy" id="465721"/>
    <lineage>
        <taxon>Bacteria</taxon>
        <taxon>Pseudomonadati</taxon>
        <taxon>Pseudomonadota</taxon>
        <taxon>Gammaproteobacteria</taxon>
        <taxon>Steroidobacterales</taxon>
        <taxon>Steroidobacteraceae</taxon>
        <taxon>Steroidobacter</taxon>
    </lineage>
</organism>
<evidence type="ECO:0000256" key="5">
    <source>
        <dbReference type="PROSITE-ProRule" id="PRU00335"/>
    </source>
</evidence>
<reference evidence="7 8" key="1">
    <citation type="submission" date="2015-06" db="EMBL/GenBank/DDBJ databases">
        <title>A Comprehensive Approach to Explore the Metabolic and Phylogenetic Diversity of Bacterial Steroid Degradation in the Environment: Testosterone as an Example.</title>
        <authorList>
            <person name="Yang F.-C."/>
            <person name="Chen Y.-L."/>
            <person name="Yu C.-P."/>
            <person name="Tang S.-L."/>
            <person name="Wang P.-H."/>
            <person name="Ismail W."/>
            <person name="Wang C.-H."/>
            <person name="Yang C.-Y."/>
            <person name="Chiang Y.-R."/>
        </authorList>
    </citation>
    <scope>NUCLEOTIDE SEQUENCE [LARGE SCALE GENOMIC DNA]</scope>
    <source>
        <strain evidence="7 8">DSM 18526</strain>
    </source>
</reference>
<dbReference type="KEGG" id="sdf:ACG33_02010"/>
<sequence length="199" mass="22576">MWDSVDARARDRERKREAVILTAARAFRQRGYHNTSLDDIARELSVTKPTVYHYVANKEQLLFECFRTGLGLIMAGFEEVCSSAGSARERLAYVMTRYAEALTSDFGWCMVQAENQDLSPAMSQKVKQLKSKIDQGIRRLLQEGIADGSIRPCDTKITAFALAGAMNWIAYWYKSGDSLTADEIARRFMDLFELGLQPR</sequence>
<dbReference type="GO" id="GO:0000976">
    <property type="term" value="F:transcription cis-regulatory region binding"/>
    <property type="evidence" value="ECO:0007669"/>
    <property type="project" value="TreeGrafter"/>
</dbReference>
<evidence type="ECO:0000313" key="8">
    <source>
        <dbReference type="Proteomes" id="UP000070250"/>
    </source>
</evidence>
<evidence type="ECO:0000256" key="3">
    <source>
        <dbReference type="ARBA" id="ARBA00023125"/>
    </source>
</evidence>
<name>A0A127F652_STEDE</name>
<feature type="domain" description="HTH tetR-type" evidence="6">
    <location>
        <begin position="13"/>
        <end position="73"/>
    </location>
</feature>
<dbReference type="PRINTS" id="PR00455">
    <property type="entry name" value="HTHTETR"/>
</dbReference>
<dbReference type="InterPro" id="IPR023772">
    <property type="entry name" value="DNA-bd_HTH_TetR-type_CS"/>
</dbReference>
<evidence type="ECO:0000256" key="2">
    <source>
        <dbReference type="ARBA" id="ARBA00023015"/>
    </source>
</evidence>
<dbReference type="PROSITE" id="PS50977">
    <property type="entry name" value="HTH_TETR_2"/>
    <property type="match status" value="1"/>
</dbReference>
<dbReference type="InterPro" id="IPR001647">
    <property type="entry name" value="HTH_TetR"/>
</dbReference>
<keyword evidence="8" id="KW-1185">Reference proteome</keyword>
<dbReference type="AlphaFoldDB" id="A0A127F652"/>
<evidence type="ECO:0000256" key="1">
    <source>
        <dbReference type="ARBA" id="ARBA00022491"/>
    </source>
</evidence>
<evidence type="ECO:0000259" key="6">
    <source>
        <dbReference type="PROSITE" id="PS50977"/>
    </source>
</evidence>
<gene>
    <name evidence="7" type="ORF">ACG33_02010</name>
</gene>
<dbReference type="PROSITE" id="PS01081">
    <property type="entry name" value="HTH_TETR_1"/>
    <property type="match status" value="1"/>
</dbReference>
<keyword evidence="4" id="KW-0804">Transcription</keyword>
<protein>
    <recommendedName>
        <fullName evidence="6">HTH tetR-type domain-containing protein</fullName>
    </recommendedName>
</protein>
<dbReference type="GO" id="GO:0003700">
    <property type="term" value="F:DNA-binding transcription factor activity"/>
    <property type="evidence" value="ECO:0007669"/>
    <property type="project" value="TreeGrafter"/>
</dbReference>
<dbReference type="PANTHER" id="PTHR30055:SF175">
    <property type="entry name" value="HTH-TYPE TRANSCRIPTIONAL REPRESSOR KSTR2"/>
    <property type="match status" value="1"/>
</dbReference>
<dbReference type="STRING" id="465721.ACG33_02010"/>
<dbReference type="Gene3D" id="1.10.10.60">
    <property type="entry name" value="Homeodomain-like"/>
    <property type="match status" value="1"/>
</dbReference>
<dbReference type="SUPFAM" id="SSF46689">
    <property type="entry name" value="Homeodomain-like"/>
    <property type="match status" value="1"/>
</dbReference>
<dbReference type="PANTHER" id="PTHR30055">
    <property type="entry name" value="HTH-TYPE TRANSCRIPTIONAL REGULATOR RUTR"/>
    <property type="match status" value="1"/>
</dbReference>
<evidence type="ECO:0000313" key="7">
    <source>
        <dbReference type="EMBL" id="AMN45903.1"/>
    </source>
</evidence>
<dbReference type="Proteomes" id="UP000070250">
    <property type="component" value="Chromosome"/>
</dbReference>
<dbReference type="InterPro" id="IPR041490">
    <property type="entry name" value="KstR2_TetR_C"/>
</dbReference>
<dbReference type="SUPFAM" id="SSF48498">
    <property type="entry name" value="Tetracyclin repressor-like, C-terminal domain"/>
    <property type="match status" value="1"/>
</dbReference>
<accession>A0A127F652</accession>
<keyword evidence="3 5" id="KW-0238">DNA-binding</keyword>
<evidence type="ECO:0000256" key="4">
    <source>
        <dbReference type="ARBA" id="ARBA00023163"/>
    </source>
</evidence>
<dbReference type="InterPro" id="IPR009057">
    <property type="entry name" value="Homeodomain-like_sf"/>
</dbReference>
<keyword evidence="2" id="KW-0805">Transcription regulation</keyword>
<feature type="DNA-binding region" description="H-T-H motif" evidence="5">
    <location>
        <begin position="36"/>
        <end position="55"/>
    </location>
</feature>
<proteinExistence type="predicted"/>
<keyword evidence="1" id="KW-0678">Repressor</keyword>
<dbReference type="InterPro" id="IPR050109">
    <property type="entry name" value="HTH-type_TetR-like_transc_reg"/>
</dbReference>
<dbReference type="Gene3D" id="1.10.357.10">
    <property type="entry name" value="Tetracycline Repressor, domain 2"/>
    <property type="match status" value="1"/>
</dbReference>
<dbReference type="Pfam" id="PF00440">
    <property type="entry name" value="TetR_N"/>
    <property type="match status" value="1"/>
</dbReference>
<dbReference type="EMBL" id="CP011971">
    <property type="protein sequence ID" value="AMN45903.1"/>
    <property type="molecule type" value="Genomic_DNA"/>
</dbReference>
<dbReference type="InterPro" id="IPR036271">
    <property type="entry name" value="Tet_transcr_reg_TetR-rel_C_sf"/>
</dbReference>
<dbReference type="Pfam" id="PF17932">
    <property type="entry name" value="TetR_C_24"/>
    <property type="match status" value="1"/>
</dbReference>